<keyword evidence="1" id="KW-0472">Membrane</keyword>
<dbReference type="InParanoid" id="A0A1E7FQZ0"/>
<keyword evidence="2" id="KW-0732">Signal</keyword>
<organism evidence="3 4">
    <name type="scientific">Fragilariopsis cylindrus CCMP1102</name>
    <dbReference type="NCBI Taxonomy" id="635003"/>
    <lineage>
        <taxon>Eukaryota</taxon>
        <taxon>Sar</taxon>
        <taxon>Stramenopiles</taxon>
        <taxon>Ochrophyta</taxon>
        <taxon>Bacillariophyta</taxon>
        <taxon>Bacillariophyceae</taxon>
        <taxon>Bacillariophycidae</taxon>
        <taxon>Bacillariales</taxon>
        <taxon>Bacillariaceae</taxon>
        <taxon>Fragilariopsis</taxon>
    </lineage>
</organism>
<protein>
    <submittedName>
        <fullName evidence="3">Uncharacterized protein</fullName>
    </submittedName>
</protein>
<name>A0A1E7FQZ0_9STRA</name>
<keyword evidence="4" id="KW-1185">Reference proteome</keyword>
<accession>A0A1E7FQZ0</accession>
<dbReference type="KEGG" id="fcy:FRACYDRAFT_234210"/>
<feature type="transmembrane region" description="Helical" evidence="1">
    <location>
        <begin position="419"/>
        <end position="438"/>
    </location>
</feature>
<evidence type="ECO:0000313" key="3">
    <source>
        <dbReference type="EMBL" id="OEU20579.1"/>
    </source>
</evidence>
<sequence>MKHFVFLLLPLIFLICIVSGQDPPLPPVLESRWDIFTPVLFFCDIWNNNYLVPTTIWDQAPLGEGNLVRQVLVSLEPDINLLAVSPIYSVSEDGATGSINFCVKVTLWTKDRANIVNFKEVKYTQNTVMKADVRKLEFEMDNSIFEQNSHQSHRRLAYDCTDGYEGVFENWWNITVLENGEILPPNVTVMTPVDPYEVTYDNVDVAPGNETDPEEPDEGLVKIVIAPENALNLNDVDGLGGGEVGFELFFLLIAYACDENNLPVTTVPPLTQGDTIKICVEPDEKSREYGFVMKQLDSTYYTRDDIPDLIQYAVEGGQPDFWGMSEIDCIPGSLKCSVETTIRAEFFASPGIVSVAGAASFQWDFERRRNLNETVGRDLQAVDGRDVNDEGRFNIVFPLTTFQETMDMKAKGPSSLQSFLLIILSFTLILASIILLWIKDTRRSWTYHNDDDDGCTTRQSMSSHVTPGSSHLKKDMAETYRTESFHDDVRGHLKKDMAETHKTESFHYDVHGHLKKDTGETCRTESIHHDVYDDDIDADYCLKLKC</sequence>
<dbReference type="AlphaFoldDB" id="A0A1E7FQZ0"/>
<evidence type="ECO:0000313" key="4">
    <source>
        <dbReference type="Proteomes" id="UP000095751"/>
    </source>
</evidence>
<dbReference type="Proteomes" id="UP000095751">
    <property type="component" value="Unassembled WGS sequence"/>
</dbReference>
<keyword evidence="1" id="KW-0812">Transmembrane</keyword>
<reference evidence="3 4" key="1">
    <citation type="submission" date="2016-09" db="EMBL/GenBank/DDBJ databases">
        <title>Extensive genetic diversity and differential bi-allelic expression allows diatom success in the polar Southern Ocean.</title>
        <authorList>
            <consortium name="DOE Joint Genome Institute"/>
            <person name="Mock T."/>
            <person name="Otillar R.P."/>
            <person name="Strauss J."/>
            <person name="Dupont C."/>
            <person name="Frickenhaus S."/>
            <person name="Maumus F."/>
            <person name="Mcmullan M."/>
            <person name="Sanges R."/>
            <person name="Schmutz J."/>
            <person name="Toseland A."/>
            <person name="Valas R."/>
            <person name="Veluchamy A."/>
            <person name="Ward B.J."/>
            <person name="Allen A."/>
            <person name="Barry K."/>
            <person name="Falciatore A."/>
            <person name="Ferrante M."/>
            <person name="Fortunato A.E."/>
            <person name="Gloeckner G."/>
            <person name="Gruber A."/>
            <person name="Hipkin R."/>
            <person name="Janech M."/>
            <person name="Kroth P."/>
            <person name="Leese F."/>
            <person name="Lindquist E."/>
            <person name="Lyon B.R."/>
            <person name="Martin J."/>
            <person name="Mayer C."/>
            <person name="Parker M."/>
            <person name="Quesneville H."/>
            <person name="Raymond J."/>
            <person name="Uhlig C."/>
            <person name="Valentin K.U."/>
            <person name="Worden A.Z."/>
            <person name="Armbrust E.V."/>
            <person name="Bowler C."/>
            <person name="Green B."/>
            <person name="Moulton V."/>
            <person name="Van Oosterhout C."/>
            <person name="Grigoriev I."/>
        </authorList>
    </citation>
    <scope>NUCLEOTIDE SEQUENCE [LARGE SCALE GENOMIC DNA]</scope>
    <source>
        <strain evidence="3 4">CCMP1102</strain>
    </source>
</reference>
<dbReference type="EMBL" id="KV784354">
    <property type="protein sequence ID" value="OEU20579.1"/>
    <property type="molecule type" value="Genomic_DNA"/>
</dbReference>
<keyword evidence="1" id="KW-1133">Transmembrane helix</keyword>
<proteinExistence type="predicted"/>
<evidence type="ECO:0000256" key="1">
    <source>
        <dbReference type="SAM" id="Phobius"/>
    </source>
</evidence>
<gene>
    <name evidence="3" type="ORF">FRACYDRAFT_234210</name>
</gene>
<feature type="chain" id="PRO_5009193428" evidence="2">
    <location>
        <begin position="21"/>
        <end position="546"/>
    </location>
</feature>
<evidence type="ECO:0000256" key="2">
    <source>
        <dbReference type="SAM" id="SignalP"/>
    </source>
</evidence>
<feature type="signal peptide" evidence="2">
    <location>
        <begin position="1"/>
        <end position="20"/>
    </location>
</feature>